<dbReference type="Proteomes" id="UP000185663">
    <property type="component" value="Chromosome I"/>
</dbReference>
<dbReference type="Pfam" id="PF17994">
    <property type="entry name" value="Glft2_N"/>
    <property type="match status" value="1"/>
</dbReference>
<evidence type="ECO:0000259" key="5">
    <source>
        <dbReference type="Pfam" id="PF17994"/>
    </source>
</evidence>
<dbReference type="Pfam" id="PF13641">
    <property type="entry name" value="Glyco_tranf_2_3"/>
    <property type="match status" value="1"/>
</dbReference>
<dbReference type="EMBL" id="LT629776">
    <property type="protein sequence ID" value="SDS27248.1"/>
    <property type="molecule type" value="Genomic_DNA"/>
</dbReference>
<sequence>MPHTDLQRLQLPRDGEDRSTDLYWHGESVTRDGDALLVPAGGTLDLGTWFNAAPVGWWRSLLGSGHLRLRVRGRGSLTVFAGTAGRTPTTGTRDVVGRYDLDGTRELHLPRTEGTDWYWIALEGDTDGGRLEAVEWASGGGLGRNRGRATRVTVVSPTYRRETDCLEQVVRLLDPALAETVGRVVVVDQGDSLRAADTHGVLDDARVVLIEQPNLGGSGGYGRGMRESLRWPDDPVLLLDDDAEIAGESLRRLHALSMQTREPTILGTGLVSAEDGTTLEALAEKVDRRTFHWGAADGVASEPVDTGSPDRWSFTHASDRAEYTGWWGTFLPAGTVARLGLPAPYFLKWDDAEYGLRARRAGVLVAAVPGINVWHPTWAAKGSLSSWSSWPMHRNRLATAAAYGSGSGVVRDSLLHQVKHVLSLQYTTVELWNAALAEVLDGPGWMSGDLTAVRPRAQALLDELPPAGSVPDGGRVVRLPSPAEFGWRDGLRASAVVFEDGSTSLVRDRARARRLLSTTVRLHGRALRRWRSLRSAYAAALPQEAAAEAWEARFDG</sequence>
<evidence type="ECO:0000256" key="2">
    <source>
        <dbReference type="ARBA" id="ARBA00006739"/>
    </source>
</evidence>
<reference evidence="6 7" key="1">
    <citation type="submission" date="2016-10" db="EMBL/GenBank/DDBJ databases">
        <authorList>
            <person name="de Groot N.N."/>
        </authorList>
    </citation>
    <scope>NUCLEOTIDE SEQUENCE [LARGE SCALE GENOMIC DNA]</scope>
    <source>
        <strain evidence="6 7">DSM 22126</strain>
    </source>
</reference>
<evidence type="ECO:0000313" key="6">
    <source>
        <dbReference type="EMBL" id="SDS27248.1"/>
    </source>
</evidence>
<protein>
    <submittedName>
        <fullName evidence="6">Galactofuranosylgalactofuranosylrhamnosyl-N-acetylglucosaminyl-diphospho-decaprenol beta-1,5/1,6-galactofuranosyltransferase</fullName>
    </submittedName>
</protein>
<keyword evidence="3" id="KW-0328">Glycosyltransferase</keyword>
<dbReference type="AlphaFoldDB" id="A0A1H1QUT2"/>
<keyword evidence="4 6" id="KW-0808">Transferase</keyword>
<dbReference type="STRING" id="545619.SAMN04489860_1180"/>
<evidence type="ECO:0000313" key="7">
    <source>
        <dbReference type="Proteomes" id="UP000185663"/>
    </source>
</evidence>
<feature type="domain" description="Galactofuranosyltransferase GlfT2 N-terminal" evidence="5">
    <location>
        <begin position="6"/>
        <end position="136"/>
    </location>
</feature>
<evidence type="ECO:0000256" key="1">
    <source>
        <dbReference type="ARBA" id="ARBA00004776"/>
    </source>
</evidence>
<dbReference type="eggNOG" id="COG1216">
    <property type="taxonomic scope" value="Bacteria"/>
</dbReference>
<name>A0A1H1QUT2_9CELL</name>
<proteinExistence type="inferred from homology"/>
<organism evidence="6 7">
    <name type="scientific">Paraoerskovia marina</name>
    <dbReference type="NCBI Taxonomy" id="545619"/>
    <lineage>
        <taxon>Bacteria</taxon>
        <taxon>Bacillati</taxon>
        <taxon>Actinomycetota</taxon>
        <taxon>Actinomycetes</taxon>
        <taxon>Micrococcales</taxon>
        <taxon>Cellulomonadaceae</taxon>
        <taxon>Paraoerskovia</taxon>
    </lineage>
</organism>
<dbReference type="InterPro" id="IPR029044">
    <property type="entry name" value="Nucleotide-diphossugar_trans"/>
</dbReference>
<dbReference type="SUPFAM" id="SSF53448">
    <property type="entry name" value="Nucleotide-diphospho-sugar transferases"/>
    <property type="match status" value="1"/>
</dbReference>
<comment type="pathway">
    <text evidence="1">Cell wall biogenesis; cell wall polysaccharide biosynthesis.</text>
</comment>
<keyword evidence="7" id="KW-1185">Reference proteome</keyword>
<dbReference type="RefSeq" id="WP_083371919.1">
    <property type="nucleotide sequence ID" value="NZ_LT629776.1"/>
</dbReference>
<dbReference type="Gene3D" id="3.90.550.60">
    <property type="match status" value="1"/>
</dbReference>
<comment type="similarity">
    <text evidence="2">Belongs to the glycosyltransferase 2 family.</text>
</comment>
<dbReference type="OrthoDB" id="3225550at2"/>
<dbReference type="GO" id="GO:0016757">
    <property type="term" value="F:glycosyltransferase activity"/>
    <property type="evidence" value="ECO:0007669"/>
    <property type="project" value="UniProtKB-KW"/>
</dbReference>
<dbReference type="PANTHER" id="PTHR43179">
    <property type="entry name" value="RHAMNOSYLTRANSFERASE WBBL"/>
    <property type="match status" value="1"/>
</dbReference>
<gene>
    <name evidence="6" type="ORF">SAMN04489860_1180</name>
</gene>
<evidence type="ECO:0000256" key="4">
    <source>
        <dbReference type="ARBA" id="ARBA00022679"/>
    </source>
</evidence>
<dbReference type="InterPro" id="IPR040492">
    <property type="entry name" value="GlfT2_N"/>
</dbReference>
<dbReference type="PANTHER" id="PTHR43179:SF12">
    <property type="entry name" value="GALACTOFURANOSYLTRANSFERASE GLFT2"/>
    <property type="match status" value="1"/>
</dbReference>
<accession>A0A1H1QUT2</accession>
<evidence type="ECO:0000256" key="3">
    <source>
        <dbReference type="ARBA" id="ARBA00022676"/>
    </source>
</evidence>